<evidence type="ECO:0000256" key="4">
    <source>
        <dbReference type="ARBA" id="ARBA00022729"/>
    </source>
</evidence>
<proteinExistence type="inferred from homology"/>
<keyword evidence="5 6" id="KW-0378">Hydrolase</keyword>
<dbReference type="EMBL" id="FP565814">
    <property type="protein sequence ID" value="CBH25127.1"/>
    <property type="molecule type" value="Genomic_DNA"/>
</dbReference>
<dbReference type="InterPro" id="IPR009003">
    <property type="entry name" value="Peptidase_S1_PA"/>
</dbReference>
<keyword evidence="6" id="KW-0720">Serine protease</keyword>
<accession>D5HAS2</accession>
<dbReference type="HOGENOM" id="CLU_013776_0_0_10"/>
<dbReference type="AlphaFoldDB" id="D5HAS2"/>
<dbReference type="PATRIC" id="fig|761659.10.peg.2400"/>
<protein>
    <recommendedName>
        <fullName evidence="6">Dipeptidyl-peptidase</fullName>
        <ecNumber evidence="6">3.4.14.-</ecNumber>
    </recommendedName>
</protein>
<sequence>MHRILFCVVRPICMRTSVWRLVAILGIGAALLTGCGGSGGTVSVPVVERPDETESVDDTLGATATEAASVPSPSDTVRAQRFDRGRMWTVENLPTSYFQEAHGVTPDDEWRTKARRGALRFGSGCSASFVSSRGLVMTNHHCAREHITDVRQDGEALLKNGFYAAARSDERRAPDLYVDQLVEAENVTGTVYDGLREGREAGAQAREQRVQSLQEQLTAEASTRDSSLRVEVKALYQGARYTAYTYRRYEDVRLVMAPELQLGYFGGTEDNFTYPRYALDVAFFRVYTSEGEPLRPEHHFSWDTEGAQPNESVFAVGHPGSTSRLDMVSQLEYQRDHALPDRLEALRTRGDLLETYIRSNPDSSDRYGLRNTYFSIENTIKGQTGQLRGLRDSYLLARRGAAIQALQDSIRAVDSLRQSYGTIVERIGGLQQSKVVMAEKAGAFVTFANLELGSRILVRALHGYYYDFLRTRGAPPDRLEAIREDAEQVTDWPAGLEKEFLVAQFEEIRSAYGADHPTVQRLFKTRTPEEVAARLVEKSALMDSTRFLTLLDEGYRKSDDPSVPVIEALAPMFLNTNRQMQDVRASERTLNARLSRARLSVYGTTFPPDATRSLRLSDGRVRAYRYNGTTAPPFTTFYGLYDRYFSHNEEAWSLPARWATAVDSIDLDTPLNLVSTVDISGGSSGSALLNKDLEVVGVVFDSNMEALPNEYLYRRNGARAVAVDGRGILEALRTVYEADRLVEEITTSGEGPEG</sequence>
<keyword evidence="2 6" id="KW-0031">Aminopeptidase</keyword>
<evidence type="ECO:0000256" key="2">
    <source>
        <dbReference type="ARBA" id="ARBA00022438"/>
    </source>
</evidence>
<dbReference type="Proteomes" id="UP000000933">
    <property type="component" value="Chromosome"/>
</dbReference>
<keyword evidence="3 6" id="KW-0645">Protease</keyword>
<dbReference type="PROSITE" id="PS51257">
    <property type="entry name" value="PROKAR_LIPOPROTEIN"/>
    <property type="match status" value="1"/>
</dbReference>
<dbReference type="PANTHER" id="PTHR38469:SF1">
    <property type="entry name" value="PERIPLASMIC PEPTIDASE SUBFAMILY S1B"/>
    <property type="match status" value="1"/>
</dbReference>
<dbReference type="SUPFAM" id="SSF50494">
    <property type="entry name" value="Trypsin-like serine proteases"/>
    <property type="match status" value="1"/>
</dbReference>
<reference evidence="7 8" key="1">
    <citation type="journal article" date="2010" name="ISME J.">
        <title>Fine-scale evolution: genomic, phenotypic and ecological differentiation in two coexisting Salinibacter ruber strains.</title>
        <authorList>
            <person name="Pena A."/>
            <person name="Teeling H."/>
            <person name="Huerta-Cepas J."/>
            <person name="Santos F."/>
            <person name="Yarza P."/>
            <person name="Brito-Echeverria J."/>
            <person name="Lucio M."/>
            <person name="Schmitt-Kopplin P."/>
            <person name="Meseguer I."/>
            <person name="Schenowitz C."/>
            <person name="Dossat C."/>
            <person name="Barbe V."/>
            <person name="Dopazo J."/>
            <person name="Rossello-Mora R."/>
            <person name="Schuler M."/>
            <person name="Glockner F.O."/>
            <person name="Amann R."/>
            <person name="Gabaldon T."/>
            <person name="Anton J."/>
        </authorList>
    </citation>
    <scope>NUCLEOTIDE SEQUENCE [LARGE SCALE GENOMIC DNA]</scope>
    <source>
        <strain evidence="7 8">M8</strain>
    </source>
</reference>
<dbReference type="GO" id="GO:0043171">
    <property type="term" value="P:peptide catabolic process"/>
    <property type="evidence" value="ECO:0007669"/>
    <property type="project" value="UniProtKB-UniRule"/>
</dbReference>
<dbReference type="GO" id="GO:0070009">
    <property type="term" value="F:serine-type aminopeptidase activity"/>
    <property type="evidence" value="ECO:0007669"/>
    <property type="project" value="UniProtKB-UniRule"/>
</dbReference>
<dbReference type="Gene3D" id="2.40.10.10">
    <property type="entry name" value="Trypsin-like serine proteases"/>
    <property type="match status" value="1"/>
</dbReference>
<evidence type="ECO:0000313" key="7">
    <source>
        <dbReference type="EMBL" id="CBH25127.1"/>
    </source>
</evidence>
<reference evidence="8" key="2">
    <citation type="submission" date="2010-04" db="EMBL/GenBank/DDBJ databases">
        <title>Genome sequence of Salinibacter ruber M8.</title>
        <authorList>
            <consortium name="Genoscope"/>
        </authorList>
    </citation>
    <scope>NUCLEOTIDE SEQUENCE [LARGE SCALE GENOMIC DNA]</scope>
    <source>
        <strain evidence="8">M8</strain>
    </source>
</reference>
<organism evidence="7 8">
    <name type="scientific">Salinibacter ruber (strain M8)</name>
    <dbReference type="NCBI Taxonomy" id="761659"/>
    <lineage>
        <taxon>Bacteria</taxon>
        <taxon>Pseudomonadati</taxon>
        <taxon>Rhodothermota</taxon>
        <taxon>Rhodothermia</taxon>
        <taxon>Rhodothermales</taxon>
        <taxon>Salinibacteraceae</taxon>
        <taxon>Salinibacter</taxon>
    </lineage>
</organism>
<name>D5HAS2_SALRM</name>
<dbReference type="InterPro" id="IPR019500">
    <property type="entry name" value="Pep_S46"/>
</dbReference>
<evidence type="ECO:0000256" key="3">
    <source>
        <dbReference type="ARBA" id="ARBA00022670"/>
    </source>
</evidence>
<dbReference type="InterPro" id="IPR043504">
    <property type="entry name" value="Peptidase_S1_PA_chymotrypsin"/>
</dbReference>
<dbReference type="GO" id="GO:0006508">
    <property type="term" value="P:proteolysis"/>
    <property type="evidence" value="ECO:0007669"/>
    <property type="project" value="UniProtKB-KW"/>
</dbReference>
<keyword evidence="4" id="KW-0732">Signal</keyword>
<gene>
    <name evidence="7" type="ordered locus">SRM_02206</name>
</gene>
<dbReference type="Pfam" id="PF10459">
    <property type="entry name" value="Peptidase_S46"/>
    <property type="match status" value="1"/>
</dbReference>
<dbReference type="KEGG" id="srm:SRM_02206"/>
<evidence type="ECO:0000256" key="6">
    <source>
        <dbReference type="RuleBase" id="RU366067"/>
    </source>
</evidence>
<evidence type="ECO:0000313" key="8">
    <source>
        <dbReference type="Proteomes" id="UP000000933"/>
    </source>
</evidence>
<dbReference type="PANTHER" id="PTHR38469">
    <property type="entry name" value="PERIPLASMIC PEPTIDASE SUBFAMILY S1B"/>
    <property type="match status" value="1"/>
</dbReference>
<dbReference type="EC" id="3.4.14.-" evidence="6"/>
<comment type="similarity">
    <text evidence="1 6">Belongs to the peptidase S46 family.</text>
</comment>
<dbReference type="GO" id="GO:0008239">
    <property type="term" value="F:dipeptidyl-peptidase activity"/>
    <property type="evidence" value="ECO:0007669"/>
    <property type="project" value="UniProtKB-UniRule"/>
</dbReference>
<evidence type="ECO:0000256" key="5">
    <source>
        <dbReference type="ARBA" id="ARBA00022801"/>
    </source>
</evidence>
<evidence type="ECO:0000256" key="1">
    <source>
        <dbReference type="ARBA" id="ARBA00010491"/>
    </source>
</evidence>
<comment type="function">
    <text evidence="6">Catalyzes the removal of dipeptides from the N-terminus of oligopeptides.</text>
</comment>